<evidence type="ECO:0000313" key="1">
    <source>
        <dbReference type="EMBL" id="CAL2104628.1"/>
    </source>
</evidence>
<evidence type="ECO:0000313" key="2">
    <source>
        <dbReference type="Proteomes" id="UP001497527"/>
    </source>
</evidence>
<comment type="caution">
    <text evidence="1">The sequence shown here is derived from an EMBL/GenBank/DDBJ whole genome shotgun (WGS) entry which is preliminary data.</text>
</comment>
<sequence length="161" mass="17928">MAKKTLLLIGTGIAFFSLSAFVTKKRAAIEHVLNHLDFQVISLKNLQFSLKQFSMDLGIRIINPTVEDVHINTGFIKAKVIRVFEKKTGKLLAFSNLDTSVIKLPSGGYYDLPTIHIEIPSLTGAQYLLNELSGKDKQDLLDKFSFELDVKALGATQTIKF</sequence>
<evidence type="ECO:0008006" key="3">
    <source>
        <dbReference type="Google" id="ProtNLM"/>
    </source>
</evidence>
<organism evidence="1 2">
    <name type="scientific">Tenacibaculum polynesiense</name>
    <dbReference type="NCBI Taxonomy" id="3137857"/>
    <lineage>
        <taxon>Bacteria</taxon>
        <taxon>Pseudomonadati</taxon>
        <taxon>Bacteroidota</taxon>
        <taxon>Flavobacteriia</taxon>
        <taxon>Flavobacteriales</taxon>
        <taxon>Flavobacteriaceae</taxon>
        <taxon>Tenacibaculum</taxon>
    </lineage>
</organism>
<keyword evidence="2" id="KW-1185">Reference proteome</keyword>
<dbReference type="RefSeq" id="WP_348721721.1">
    <property type="nucleotide sequence ID" value="NZ_CAXJIO010000018.1"/>
</dbReference>
<dbReference type="EMBL" id="CAXJIO010000018">
    <property type="protein sequence ID" value="CAL2104628.1"/>
    <property type="molecule type" value="Genomic_DNA"/>
</dbReference>
<accession>A0ABP1F2A9</accession>
<reference evidence="1 2" key="1">
    <citation type="submission" date="2024-05" db="EMBL/GenBank/DDBJ databases">
        <authorList>
            <person name="Duchaud E."/>
        </authorList>
    </citation>
    <scope>NUCLEOTIDE SEQUENCE [LARGE SCALE GENOMIC DNA]</scope>
    <source>
        <strain evidence="1">Ena-SAMPLE-TAB-13-05-2024-13:56:06:370-140308</strain>
    </source>
</reference>
<protein>
    <recommendedName>
        <fullName evidence="3">Late embryogenesis abundant protein LEA-2 subgroup domain-containing protein</fullName>
    </recommendedName>
</protein>
<gene>
    <name evidence="1" type="ORF">T190423A01A_90053</name>
</gene>
<name>A0ABP1F2A9_9FLAO</name>
<dbReference type="Proteomes" id="UP001497527">
    <property type="component" value="Unassembled WGS sequence"/>
</dbReference>
<proteinExistence type="predicted"/>